<dbReference type="GO" id="GO:0008380">
    <property type="term" value="P:RNA splicing"/>
    <property type="evidence" value="ECO:0007669"/>
    <property type="project" value="UniProtKB-KW"/>
</dbReference>
<dbReference type="PANTHER" id="PTHR23185">
    <property type="entry name" value="PROTEIN VIRILIZER HOMOLOG"/>
    <property type="match status" value="1"/>
</dbReference>
<reference evidence="9" key="1">
    <citation type="submission" date="2016-06" db="UniProtKB">
        <authorList>
            <consortium name="WormBaseParasite"/>
        </authorList>
    </citation>
    <scope>IDENTIFICATION</scope>
</reference>
<keyword evidence="4" id="KW-0508">mRNA splicing</keyword>
<dbReference type="Proteomes" id="UP000270296">
    <property type="component" value="Unassembled WGS sequence"/>
</dbReference>
<evidence type="ECO:0000313" key="8">
    <source>
        <dbReference type="Proteomes" id="UP000270296"/>
    </source>
</evidence>
<evidence type="ECO:0000313" key="7">
    <source>
        <dbReference type="EMBL" id="VDP15199.1"/>
    </source>
</evidence>
<dbReference type="PANTHER" id="PTHR23185:SF0">
    <property type="entry name" value="PROTEIN VIRILIZER HOMOLOG"/>
    <property type="match status" value="1"/>
</dbReference>
<evidence type="ECO:0000313" key="9">
    <source>
        <dbReference type="WBParaSite" id="SBAD_0000836001-mRNA-1"/>
    </source>
</evidence>
<reference evidence="7 8" key="2">
    <citation type="submission" date="2018-11" db="EMBL/GenBank/DDBJ databases">
        <authorList>
            <consortium name="Pathogen Informatics"/>
        </authorList>
    </citation>
    <scope>NUCLEOTIDE SEQUENCE [LARGE SCALE GENOMIC DNA]</scope>
</reference>
<protein>
    <submittedName>
        <fullName evidence="9">VIR_N domain-containing protein</fullName>
    </submittedName>
</protein>
<gene>
    <name evidence="7" type="ORF">SBAD_LOCUS8061</name>
</gene>
<dbReference type="GO" id="GO:0003723">
    <property type="term" value="F:RNA binding"/>
    <property type="evidence" value="ECO:0007669"/>
    <property type="project" value="TreeGrafter"/>
</dbReference>
<dbReference type="AlphaFoldDB" id="A0A183IWR4"/>
<comment type="subcellular location">
    <subcellularLocation>
        <location evidence="1">Nucleus</location>
    </subcellularLocation>
</comment>
<accession>A0A183IWR4</accession>
<keyword evidence="8" id="KW-1185">Reference proteome</keyword>
<organism evidence="9">
    <name type="scientific">Soboliphyme baturini</name>
    <dbReference type="NCBI Taxonomy" id="241478"/>
    <lineage>
        <taxon>Eukaryota</taxon>
        <taxon>Metazoa</taxon>
        <taxon>Ecdysozoa</taxon>
        <taxon>Nematoda</taxon>
        <taxon>Enoplea</taxon>
        <taxon>Dorylaimia</taxon>
        <taxon>Dioctophymatida</taxon>
        <taxon>Dioctophymatoidea</taxon>
        <taxon>Soboliphymatidae</taxon>
        <taxon>Soboliphyme</taxon>
    </lineage>
</organism>
<proteinExistence type="inferred from homology"/>
<evidence type="ECO:0000256" key="4">
    <source>
        <dbReference type="ARBA" id="ARBA00023187"/>
    </source>
</evidence>
<comment type="similarity">
    <text evidence="2">Belongs to the vir family.</text>
</comment>
<dbReference type="InterPro" id="IPR026736">
    <property type="entry name" value="Virilizer"/>
</dbReference>
<dbReference type="InterPro" id="IPR031801">
    <property type="entry name" value="VIR_N"/>
</dbReference>
<dbReference type="GO" id="GO:0006397">
    <property type="term" value="P:mRNA processing"/>
    <property type="evidence" value="ECO:0007669"/>
    <property type="project" value="UniProtKB-KW"/>
</dbReference>
<keyword evidence="5" id="KW-0539">Nucleus</keyword>
<evidence type="ECO:0000256" key="3">
    <source>
        <dbReference type="ARBA" id="ARBA00022664"/>
    </source>
</evidence>
<name>A0A183IWR4_9BILA</name>
<feature type="domain" description="Virilizer N-terminal" evidence="6">
    <location>
        <begin position="10"/>
        <end position="112"/>
    </location>
</feature>
<dbReference type="Pfam" id="PF15912">
    <property type="entry name" value="VIR_N"/>
    <property type="match status" value="1"/>
</dbReference>
<dbReference type="EMBL" id="UZAM01011210">
    <property type="protein sequence ID" value="VDP15199.1"/>
    <property type="molecule type" value="Genomic_DNA"/>
</dbReference>
<evidence type="ECO:0000259" key="6">
    <source>
        <dbReference type="Pfam" id="PF15912"/>
    </source>
</evidence>
<sequence>MVNFIDGQAIIREIWIIPGGISSSSDEVTSKLSVTSPGSFLLEFFVNNLGRPKTCTFERLGSLECHGDCESRFCPSLLLRTDKLLIKGTYATVTVAVIGEVWRNEGAASCSPSTVSKLAGDVVPTPAHKMAIAGVPLSSPASSSTQKVTTALPSSWSSPVIQLGTVIAPFDPRVPPPVIPAAQTGPPIAIVPSQSSYPPQIQQISSVSCGTILLPPAFDPTRPPPVFIKKVGLRSERAPHTGTQKLLNKKPAQLKPSSKHLTEGKPIQTVSTVKPVASLLVGHQQNLTFRATIDSADEDYEASEDSQDKFDIENISEDEDGFEFEGLDWEVV</sequence>
<dbReference type="WBParaSite" id="SBAD_0000836001-mRNA-1">
    <property type="protein sequence ID" value="SBAD_0000836001-mRNA-1"/>
    <property type="gene ID" value="SBAD_0000836001"/>
</dbReference>
<dbReference type="OrthoDB" id="2011702at2759"/>
<dbReference type="GO" id="GO:0005634">
    <property type="term" value="C:nucleus"/>
    <property type="evidence" value="ECO:0007669"/>
    <property type="project" value="UniProtKB-SubCell"/>
</dbReference>
<evidence type="ECO:0000256" key="5">
    <source>
        <dbReference type="ARBA" id="ARBA00023242"/>
    </source>
</evidence>
<keyword evidence="3" id="KW-0507">mRNA processing</keyword>
<evidence type="ECO:0000256" key="2">
    <source>
        <dbReference type="ARBA" id="ARBA00008371"/>
    </source>
</evidence>
<dbReference type="GO" id="GO:0036396">
    <property type="term" value="C:RNA N6-methyladenosine methyltransferase complex"/>
    <property type="evidence" value="ECO:0007669"/>
    <property type="project" value="TreeGrafter"/>
</dbReference>
<evidence type="ECO:0000256" key="1">
    <source>
        <dbReference type="ARBA" id="ARBA00004123"/>
    </source>
</evidence>